<dbReference type="InParanoid" id="A0A4V3SI28"/>
<organism evidence="2 3">
    <name type="scientific">Ascodesmis nigricans</name>
    <dbReference type="NCBI Taxonomy" id="341454"/>
    <lineage>
        <taxon>Eukaryota</taxon>
        <taxon>Fungi</taxon>
        <taxon>Dikarya</taxon>
        <taxon>Ascomycota</taxon>
        <taxon>Pezizomycotina</taxon>
        <taxon>Pezizomycetes</taxon>
        <taxon>Pezizales</taxon>
        <taxon>Ascodesmidaceae</taxon>
        <taxon>Ascodesmis</taxon>
    </lineage>
</organism>
<keyword evidence="3" id="KW-1185">Reference proteome</keyword>
<feature type="compositionally biased region" description="Polar residues" evidence="1">
    <location>
        <begin position="10"/>
        <end position="27"/>
    </location>
</feature>
<name>A0A4V3SI28_9PEZI</name>
<gene>
    <name evidence="2" type="ORF">EX30DRAFT_351029</name>
</gene>
<dbReference type="Proteomes" id="UP000298138">
    <property type="component" value="Unassembled WGS sequence"/>
</dbReference>
<proteinExistence type="predicted"/>
<dbReference type="AlphaFoldDB" id="A0A4V3SI28"/>
<evidence type="ECO:0000256" key="1">
    <source>
        <dbReference type="SAM" id="MobiDB-lite"/>
    </source>
</evidence>
<reference evidence="2 3" key="1">
    <citation type="submission" date="2019-04" db="EMBL/GenBank/DDBJ databases">
        <title>Comparative genomics and transcriptomics to analyze fruiting body development in filamentous ascomycetes.</title>
        <authorList>
            <consortium name="DOE Joint Genome Institute"/>
            <person name="Lutkenhaus R."/>
            <person name="Traeger S."/>
            <person name="Breuer J."/>
            <person name="Kuo A."/>
            <person name="Lipzen A."/>
            <person name="Pangilinan J."/>
            <person name="Dilworth D."/>
            <person name="Sandor L."/>
            <person name="Poggeler S."/>
            <person name="Barry K."/>
            <person name="Grigoriev I.V."/>
            <person name="Nowrousian M."/>
        </authorList>
    </citation>
    <scope>NUCLEOTIDE SEQUENCE [LARGE SCALE GENOMIC DNA]</scope>
    <source>
        <strain evidence="2 3">CBS 389.68</strain>
    </source>
</reference>
<feature type="region of interest" description="Disordered" evidence="1">
    <location>
        <begin position="1"/>
        <end position="28"/>
    </location>
</feature>
<protein>
    <submittedName>
        <fullName evidence="2">Uncharacterized protein</fullName>
    </submittedName>
</protein>
<dbReference type="EMBL" id="ML220141">
    <property type="protein sequence ID" value="TGZ78464.1"/>
    <property type="molecule type" value="Genomic_DNA"/>
</dbReference>
<evidence type="ECO:0000313" key="2">
    <source>
        <dbReference type="EMBL" id="TGZ78464.1"/>
    </source>
</evidence>
<accession>A0A4V3SI28</accession>
<evidence type="ECO:0000313" key="3">
    <source>
        <dbReference type="Proteomes" id="UP000298138"/>
    </source>
</evidence>
<sequence length="154" mass="17448">MQLRRKAEIGSTSAHQPQVDSESQRTGGSEIESWLDNIYVPGTRSRVIFWFLKIYVSSVSIHYYKAPSRSVREILVTGIHNNGPRISTELKDMTLTQSNHRYGRQVAGPECLRFESESDESSFCWLRDSGGLDEFGGSDEAERMKKKAMNRVTG</sequence>